<dbReference type="EMBL" id="UYJE01000424">
    <property type="protein sequence ID" value="VDH93133.1"/>
    <property type="molecule type" value="Genomic_DNA"/>
</dbReference>
<sequence>MFGFSCHIFIRRRPFNMTRNLLSAFLLAFVLFEASYGMTTTKKPHQNEMDNYRFYYDSMSHMLGMVNVYHHGVTCYIMNLSQDEQQQVHTVDGKTRLELKMLTHLSSATTPMTLDALTQSSQRLGHACTKATNIYSMTI</sequence>
<gene>
    <name evidence="1" type="ORF">MGAL_10B070438</name>
</gene>
<dbReference type="AlphaFoldDB" id="A0A8B6BPA2"/>
<keyword evidence="2" id="KW-1185">Reference proteome</keyword>
<protein>
    <submittedName>
        <fullName evidence="1">Uncharacterized protein</fullName>
    </submittedName>
</protein>
<dbReference type="Proteomes" id="UP000596742">
    <property type="component" value="Unassembled WGS sequence"/>
</dbReference>
<evidence type="ECO:0000313" key="1">
    <source>
        <dbReference type="EMBL" id="VDH93133.1"/>
    </source>
</evidence>
<dbReference type="OrthoDB" id="6040503at2759"/>
<reference evidence="1" key="1">
    <citation type="submission" date="2018-11" db="EMBL/GenBank/DDBJ databases">
        <authorList>
            <person name="Alioto T."/>
            <person name="Alioto T."/>
        </authorList>
    </citation>
    <scope>NUCLEOTIDE SEQUENCE</scope>
</reference>
<accession>A0A8B6BPA2</accession>
<organism evidence="1 2">
    <name type="scientific">Mytilus galloprovincialis</name>
    <name type="common">Mediterranean mussel</name>
    <dbReference type="NCBI Taxonomy" id="29158"/>
    <lineage>
        <taxon>Eukaryota</taxon>
        <taxon>Metazoa</taxon>
        <taxon>Spiralia</taxon>
        <taxon>Lophotrochozoa</taxon>
        <taxon>Mollusca</taxon>
        <taxon>Bivalvia</taxon>
        <taxon>Autobranchia</taxon>
        <taxon>Pteriomorphia</taxon>
        <taxon>Mytilida</taxon>
        <taxon>Mytiloidea</taxon>
        <taxon>Mytilidae</taxon>
        <taxon>Mytilinae</taxon>
        <taxon>Mytilus</taxon>
    </lineage>
</organism>
<comment type="caution">
    <text evidence="1">The sequence shown here is derived from an EMBL/GenBank/DDBJ whole genome shotgun (WGS) entry which is preliminary data.</text>
</comment>
<name>A0A8B6BPA2_MYTGA</name>
<evidence type="ECO:0000313" key="2">
    <source>
        <dbReference type="Proteomes" id="UP000596742"/>
    </source>
</evidence>
<proteinExistence type="predicted"/>